<dbReference type="AlphaFoldDB" id="A0A6P7MKC9"/>
<accession>A0A6P7MKC9</accession>
<dbReference type="InterPro" id="IPR026512">
    <property type="entry name" value="RGS7BP/RGS9BP"/>
</dbReference>
<evidence type="ECO:0000313" key="4">
    <source>
        <dbReference type="Proteomes" id="UP000515150"/>
    </source>
</evidence>
<feature type="compositionally biased region" description="Basic and acidic residues" evidence="3">
    <location>
        <begin position="1"/>
        <end position="11"/>
    </location>
</feature>
<dbReference type="RefSeq" id="XP_029006793.1">
    <property type="nucleotide sequence ID" value="XM_029150960.3"/>
</dbReference>
<evidence type="ECO:0000256" key="2">
    <source>
        <dbReference type="ARBA" id="ARBA00022700"/>
    </source>
</evidence>
<proteinExistence type="inferred from homology"/>
<keyword evidence="4" id="KW-1185">Reference proteome</keyword>
<gene>
    <name evidence="5" type="primary">zgc:109913</name>
</gene>
<keyword evidence="2" id="KW-0734">Signal transduction inhibitor</keyword>
<dbReference type="GeneID" id="114855641"/>
<feature type="region of interest" description="Disordered" evidence="3">
    <location>
        <begin position="1"/>
        <end position="26"/>
    </location>
</feature>
<comment type="similarity">
    <text evidence="1">Belongs to the RGS7BP/RGS9BP family.</text>
</comment>
<evidence type="ECO:0000256" key="1">
    <source>
        <dbReference type="ARBA" id="ARBA00007457"/>
    </source>
</evidence>
<evidence type="ECO:0000313" key="5">
    <source>
        <dbReference type="RefSeq" id="XP_029006793.1"/>
    </source>
</evidence>
<sequence>MEADSQQRECRTLLPHSDSTPPSPHAFDHIMSRWRRSVDGLTALRRNQWDCERAQEALSHVMSCFHQLAALLGSSADGAFLRNELEGIRALAYRICSGLSCRLLCLLSDSEPPTTGADDQQLSERLWVLFLSAAENLLSDLWKASDLIGRFPLTQPKDRHALVSTGCIDGPVGMAARVVLVQVPWVTLEEAPSPDLTSHITDLQTMLNEMQLKVPVAFWSVEATQPAWAEAHEDLDQPEESLEELMEVEVVSENKTMSACCRLHCVRSGIKEGPRKIQKALRRNI</sequence>
<protein>
    <submittedName>
        <fullName evidence="5">Regulator of G-protein signaling 9-binding protein isoform X1</fullName>
    </submittedName>
</protein>
<organism evidence="4 5">
    <name type="scientific">Betta splendens</name>
    <name type="common">Siamese fighting fish</name>
    <dbReference type="NCBI Taxonomy" id="158456"/>
    <lineage>
        <taxon>Eukaryota</taxon>
        <taxon>Metazoa</taxon>
        <taxon>Chordata</taxon>
        <taxon>Craniata</taxon>
        <taxon>Vertebrata</taxon>
        <taxon>Euteleostomi</taxon>
        <taxon>Actinopterygii</taxon>
        <taxon>Neopterygii</taxon>
        <taxon>Teleostei</taxon>
        <taxon>Neoteleostei</taxon>
        <taxon>Acanthomorphata</taxon>
        <taxon>Anabantaria</taxon>
        <taxon>Anabantiformes</taxon>
        <taxon>Anabantoidei</taxon>
        <taxon>Osphronemidae</taxon>
        <taxon>Betta</taxon>
    </lineage>
</organism>
<dbReference type="KEGG" id="bspl:114855641"/>
<reference evidence="5" key="1">
    <citation type="submission" date="2025-08" db="UniProtKB">
        <authorList>
            <consortium name="RefSeq"/>
        </authorList>
    </citation>
    <scope>IDENTIFICATION</scope>
</reference>
<dbReference type="GO" id="GO:0009968">
    <property type="term" value="P:negative regulation of signal transduction"/>
    <property type="evidence" value="ECO:0007669"/>
    <property type="project" value="UniProtKB-KW"/>
</dbReference>
<dbReference type="Proteomes" id="UP000515150">
    <property type="component" value="Chromosome 5"/>
</dbReference>
<dbReference type="FunCoup" id="A0A6P7MKC9">
    <property type="interactions" value="6"/>
</dbReference>
<name>A0A6P7MKC9_BETSP</name>
<dbReference type="InParanoid" id="A0A6P7MKC9"/>
<evidence type="ECO:0000256" key="3">
    <source>
        <dbReference type="SAM" id="MobiDB-lite"/>
    </source>
</evidence>
<dbReference type="OrthoDB" id="8062037at2759"/>
<dbReference type="PANTHER" id="PTHR21029">
    <property type="entry name" value="R-SEVEN BINDING PROTEIN (R7BP) HOMOLOG"/>
    <property type="match status" value="1"/>
</dbReference>